<dbReference type="RefSeq" id="WP_013071191.1">
    <property type="nucleotide sequence ID" value="NZ_CAJXAW010000107.1"/>
</dbReference>
<evidence type="ECO:0000259" key="1">
    <source>
        <dbReference type="Pfam" id="PF00425"/>
    </source>
</evidence>
<dbReference type="EMBL" id="DPMF01000328">
    <property type="protein sequence ID" value="HCV82197.1"/>
    <property type="molecule type" value="Genomic_DNA"/>
</dbReference>
<accession>A0A3D5J2H5</accession>
<comment type="caution">
    <text evidence="2">The sequence shown here is derived from an EMBL/GenBank/DDBJ whole genome shotgun (WGS) entry which is preliminary data.</text>
</comment>
<organism evidence="2 3">
    <name type="scientific">Zunongwangia profunda</name>
    <dbReference type="NCBI Taxonomy" id="398743"/>
    <lineage>
        <taxon>Bacteria</taxon>
        <taxon>Pseudomonadati</taxon>
        <taxon>Bacteroidota</taxon>
        <taxon>Flavobacteriia</taxon>
        <taxon>Flavobacteriales</taxon>
        <taxon>Flavobacteriaceae</taxon>
        <taxon>Zunongwangia</taxon>
    </lineage>
</organism>
<dbReference type="PANTHER" id="PTHR42839">
    <property type="entry name" value="ISOCHORISMATE SYNTHASE ENTC"/>
    <property type="match status" value="1"/>
</dbReference>
<reference evidence="2 3" key="1">
    <citation type="journal article" date="2018" name="Nat. Biotechnol.">
        <title>A standardized bacterial taxonomy based on genome phylogeny substantially revises the tree of life.</title>
        <authorList>
            <person name="Parks D.H."/>
            <person name="Chuvochina M."/>
            <person name="Waite D.W."/>
            <person name="Rinke C."/>
            <person name="Skarshewski A."/>
            <person name="Chaumeil P.A."/>
            <person name="Hugenholtz P."/>
        </authorList>
    </citation>
    <scope>NUCLEOTIDE SEQUENCE [LARGE SCALE GENOMIC DNA]</scope>
    <source>
        <strain evidence="2">UBA9359</strain>
    </source>
</reference>
<dbReference type="AlphaFoldDB" id="A0A3D5J2H5"/>
<evidence type="ECO:0000313" key="3">
    <source>
        <dbReference type="Proteomes" id="UP000264330"/>
    </source>
</evidence>
<protein>
    <submittedName>
        <fullName evidence="2">Isochorismate synthase</fullName>
    </submittedName>
</protein>
<dbReference type="InterPro" id="IPR005801">
    <property type="entry name" value="ADC_synthase"/>
</dbReference>
<evidence type="ECO:0000313" key="2">
    <source>
        <dbReference type="EMBL" id="HCV82197.1"/>
    </source>
</evidence>
<dbReference type="Gene3D" id="3.60.120.10">
    <property type="entry name" value="Anthranilate synthase"/>
    <property type="match status" value="1"/>
</dbReference>
<dbReference type="InterPro" id="IPR015890">
    <property type="entry name" value="Chorismate_C"/>
</dbReference>
<dbReference type="Pfam" id="PF00425">
    <property type="entry name" value="Chorismate_bind"/>
    <property type="match status" value="1"/>
</dbReference>
<dbReference type="OMA" id="VNLRCMQ"/>
<name>A0A3D5J2H5_9FLAO</name>
<dbReference type="PANTHER" id="PTHR42839:SF2">
    <property type="entry name" value="ISOCHORISMATE SYNTHASE ENTC"/>
    <property type="match status" value="1"/>
</dbReference>
<dbReference type="Proteomes" id="UP000264330">
    <property type="component" value="Unassembled WGS sequence"/>
</dbReference>
<dbReference type="SUPFAM" id="SSF56322">
    <property type="entry name" value="ADC synthase"/>
    <property type="match status" value="1"/>
</dbReference>
<proteinExistence type="predicted"/>
<sequence>MMQAMAFFNVLEDHIHKNLACVAYRKPDENVIKAFLQKDKQSHKTTDFSESGFVFSDFCGSESLLIPKDQSDVISTEYEPEHSLKETLEYVPEITNSREQKKHEELVAKVIAEIKMGNMKKVVLARKEQSPSQLSALSIFKNLLQHYPKAFCYVWSHPESGLWIGATPETLVKVERNRFKTMALAGTQAYKGKIEDAAWTPKEVEEQKIVSDEIVQKLKDFKVASGVINLSDPYTVKAGNLLHIRTDISGTLENDNLSNLLESLHPTPAVCGFPREKAREFILGNEYSDREFYSGFLGEINLKQEVKRNSNRRNQENQAYASILKQSQIFVNLRCMKLVEGEAEIFIGGGITADSNPTAEWEETVNKSYTIKSVLVHQD</sequence>
<gene>
    <name evidence="2" type="ORF">DGQ38_14210</name>
</gene>
<feature type="domain" description="Chorismate-utilising enzyme C-terminal" evidence="1">
    <location>
        <begin position="100"/>
        <end position="367"/>
    </location>
</feature>